<dbReference type="Proteomes" id="UP000290172">
    <property type="component" value="Unassembled WGS sequence"/>
</dbReference>
<organism evidence="2 3">
    <name type="scientific">Halarcobacter ebronensis</name>
    <dbReference type="NCBI Taxonomy" id="1462615"/>
    <lineage>
        <taxon>Bacteria</taxon>
        <taxon>Pseudomonadati</taxon>
        <taxon>Campylobacterota</taxon>
        <taxon>Epsilonproteobacteria</taxon>
        <taxon>Campylobacterales</taxon>
        <taxon>Arcobacteraceae</taxon>
        <taxon>Halarcobacter</taxon>
    </lineage>
</organism>
<keyword evidence="1" id="KW-0812">Transmembrane</keyword>
<keyword evidence="1" id="KW-1133">Transmembrane helix</keyword>
<proteinExistence type="predicted"/>
<feature type="transmembrane region" description="Helical" evidence="1">
    <location>
        <begin position="20"/>
        <end position="38"/>
    </location>
</feature>
<protein>
    <recommendedName>
        <fullName evidence="4">Iron transporter</fullName>
    </recommendedName>
</protein>
<evidence type="ECO:0000313" key="3">
    <source>
        <dbReference type="Proteomes" id="UP000290172"/>
    </source>
</evidence>
<keyword evidence="1" id="KW-0472">Membrane</keyword>
<gene>
    <name evidence="2" type="ORF">CRV08_05620</name>
</gene>
<accession>A0A4Q0YFJ0</accession>
<name>A0A4Q0YFJ0_9BACT</name>
<feature type="transmembrane region" description="Helical" evidence="1">
    <location>
        <begin position="75"/>
        <end position="93"/>
    </location>
</feature>
<evidence type="ECO:0000256" key="1">
    <source>
        <dbReference type="SAM" id="Phobius"/>
    </source>
</evidence>
<evidence type="ECO:0008006" key="4">
    <source>
        <dbReference type="Google" id="ProtNLM"/>
    </source>
</evidence>
<comment type="caution">
    <text evidence="2">The sequence shown here is derived from an EMBL/GenBank/DDBJ whole genome shotgun (WGS) entry which is preliminary data.</text>
</comment>
<feature type="transmembrane region" description="Helical" evidence="1">
    <location>
        <begin position="50"/>
        <end position="69"/>
    </location>
</feature>
<evidence type="ECO:0000313" key="2">
    <source>
        <dbReference type="EMBL" id="RXJ68915.1"/>
    </source>
</evidence>
<dbReference type="AlphaFoldDB" id="A0A4Q0YFJ0"/>
<reference evidence="2 3" key="1">
    <citation type="submission" date="2017-10" db="EMBL/GenBank/DDBJ databases">
        <title>Genomics of the genus Arcobacter.</title>
        <authorList>
            <person name="Perez-Cataluna A."/>
            <person name="Figueras M.J."/>
        </authorList>
    </citation>
    <scope>NUCLEOTIDE SEQUENCE [LARGE SCALE GENOMIC DNA]</scope>
    <source>
        <strain evidence="2 3">CECT 8993</strain>
    </source>
</reference>
<sequence length="96" mass="11170">MNTNRLFKKDNNSNLGFIRLFFGIIGSLVTSYLAIIFIAKQLHFSIFENIVVGITLLPFIWSIFALWIIYSSTKFYAILKTFSLSLFFIFLLMEVN</sequence>
<dbReference type="EMBL" id="PDKJ01000004">
    <property type="protein sequence ID" value="RXJ68915.1"/>
    <property type="molecule type" value="Genomic_DNA"/>
</dbReference>
<dbReference type="RefSeq" id="WP_128979966.1">
    <property type="nucleotide sequence ID" value="NZ_PDKJ01000004.1"/>
</dbReference>